<dbReference type="PANTHER" id="PTHR46797:SF1">
    <property type="entry name" value="METHYLPHOSPHONATE SYNTHASE"/>
    <property type="match status" value="1"/>
</dbReference>
<evidence type="ECO:0000313" key="3">
    <source>
        <dbReference type="EMBL" id="OAT86129.1"/>
    </source>
</evidence>
<dbReference type="EMBL" id="LYVF01000040">
    <property type="protein sequence ID" value="OAT86129.1"/>
    <property type="molecule type" value="Genomic_DNA"/>
</dbReference>
<dbReference type="CDD" id="cd00093">
    <property type="entry name" value="HTH_XRE"/>
    <property type="match status" value="3"/>
</dbReference>
<feature type="domain" description="HTH cro/C1-type" evidence="2">
    <location>
        <begin position="77"/>
        <end position="131"/>
    </location>
</feature>
<sequence>MVEVNPGQKIRDFRKERGITLTELARQLEISPSYLSAVEREIRKPSIPMLSKISEAINLPLNYLVGDADDTVSGEKLRFMRESRGLSLDDLAEISEIPAATLEKFESGQAVPDLDDLKKLSEALNVTIRYFLEKADHTGSLGKRLRKTRQKQGLTIAALAQRAGVSSGLLSQIENGQTMPLLDTLEKFARVLNTPVSYFLMKQEDVADLLATLSPDVLETLGDPNVQTVLRAVRDFEAGELKYIINYIQFFKQNRNLL</sequence>
<reference evidence="3 4" key="1">
    <citation type="submission" date="2016-04" db="EMBL/GenBank/DDBJ databases">
        <authorList>
            <person name="Evans L.H."/>
            <person name="Alamgir A."/>
            <person name="Owens N."/>
            <person name="Weber N.D."/>
            <person name="Virtaneva K."/>
            <person name="Barbian K."/>
            <person name="Babar A."/>
            <person name="Rosenke K."/>
        </authorList>
    </citation>
    <scope>NUCLEOTIDE SEQUENCE [LARGE SCALE GENOMIC DNA]</scope>
    <source>
        <strain evidence="3 4">LMa1</strain>
    </source>
</reference>
<proteinExistence type="predicted"/>
<dbReference type="Gene3D" id="1.10.260.40">
    <property type="entry name" value="lambda repressor-like DNA-binding domains"/>
    <property type="match status" value="3"/>
</dbReference>
<evidence type="ECO:0000256" key="1">
    <source>
        <dbReference type="ARBA" id="ARBA00023125"/>
    </source>
</evidence>
<dbReference type="RefSeq" id="WP_066666433.1">
    <property type="nucleotide sequence ID" value="NZ_LYVF01000040.1"/>
</dbReference>
<keyword evidence="4" id="KW-1185">Reference proteome</keyword>
<comment type="caution">
    <text evidence="3">The sequence shown here is derived from an EMBL/GenBank/DDBJ whole genome shotgun (WGS) entry which is preliminary data.</text>
</comment>
<dbReference type="GO" id="GO:0003677">
    <property type="term" value="F:DNA binding"/>
    <property type="evidence" value="ECO:0007669"/>
    <property type="project" value="UniProtKB-KW"/>
</dbReference>
<feature type="domain" description="HTH cro/C1-type" evidence="2">
    <location>
        <begin position="10"/>
        <end position="64"/>
    </location>
</feature>
<dbReference type="InterPro" id="IPR050807">
    <property type="entry name" value="TransReg_Diox_bact_type"/>
</dbReference>
<dbReference type="GO" id="GO:0003700">
    <property type="term" value="F:DNA-binding transcription factor activity"/>
    <property type="evidence" value="ECO:0007669"/>
    <property type="project" value="TreeGrafter"/>
</dbReference>
<dbReference type="PROSITE" id="PS50943">
    <property type="entry name" value="HTH_CROC1"/>
    <property type="match status" value="3"/>
</dbReference>
<gene>
    <name evidence="3" type="ORF">A6M21_04240</name>
</gene>
<dbReference type="SUPFAM" id="SSF47413">
    <property type="entry name" value="lambda repressor-like DNA-binding domains"/>
    <property type="match status" value="3"/>
</dbReference>
<organism evidence="3 4">
    <name type="scientific">Desulfotomaculum copahuensis</name>
    <dbReference type="NCBI Taxonomy" id="1838280"/>
    <lineage>
        <taxon>Bacteria</taxon>
        <taxon>Bacillati</taxon>
        <taxon>Bacillota</taxon>
        <taxon>Clostridia</taxon>
        <taxon>Eubacteriales</taxon>
        <taxon>Desulfotomaculaceae</taxon>
        <taxon>Desulfotomaculum</taxon>
    </lineage>
</organism>
<dbReference type="InterPro" id="IPR001387">
    <property type="entry name" value="Cro/C1-type_HTH"/>
</dbReference>
<name>A0A1B7LI86_9FIRM</name>
<accession>A0A1B7LI86</accession>
<dbReference type="AlphaFoldDB" id="A0A1B7LI86"/>
<dbReference type="PANTHER" id="PTHR46797">
    <property type="entry name" value="HTH-TYPE TRANSCRIPTIONAL REGULATOR"/>
    <property type="match status" value="1"/>
</dbReference>
<dbReference type="Proteomes" id="UP000078532">
    <property type="component" value="Unassembled WGS sequence"/>
</dbReference>
<keyword evidence="1" id="KW-0238">DNA-binding</keyword>
<protein>
    <submittedName>
        <fullName evidence="3">Transcriptional regulator</fullName>
    </submittedName>
</protein>
<evidence type="ECO:0000259" key="2">
    <source>
        <dbReference type="PROSITE" id="PS50943"/>
    </source>
</evidence>
<dbReference type="STRING" id="1838280.A6M21_04240"/>
<dbReference type="Pfam" id="PF01381">
    <property type="entry name" value="HTH_3"/>
    <property type="match status" value="3"/>
</dbReference>
<dbReference type="SMART" id="SM00530">
    <property type="entry name" value="HTH_XRE"/>
    <property type="match status" value="3"/>
</dbReference>
<evidence type="ECO:0000313" key="4">
    <source>
        <dbReference type="Proteomes" id="UP000078532"/>
    </source>
</evidence>
<dbReference type="InterPro" id="IPR010982">
    <property type="entry name" value="Lambda_DNA-bd_dom_sf"/>
</dbReference>
<dbReference type="GO" id="GO:0005829">
    <property type="term" value="C:cytosol"/>
    <property type="evidence" value="ECO:0007669"/>
    <property type="project" value="TreeGrafter"/>
</dbReference>
<feature type="domain" description="HTH cro/C1-type" evidence="2">
    <location>
        <begin position="145"/>
        <end position="199"/>
    </location>
</feature>